<dbReference type="InterPro" id="IPR015897">
    <property type="entry name" value="CHK_kinase-like"/>
</dbReference>
<organism evidence="2 3">
    <name type="scientific">Fusarium tricinctum</name>
    <dbReference type="NCBI Taxonomy" id="61284"/>
    <lineage>
        <taxon>Eukaryota</taxon>
        <taxon>Fungi</taxon>
        <taxon>Dikarya</taxon>
        <taxon>Ascomycota</taxon>
        <taxon>Pezizomycotina</taxon>
        <taxon>Sordariomycetes</taxon>
        <taxon>Hypocreomycetidae</taxon>
        <taxon>Hypocreales</taxon>
        <taxon>Nectriaceae</taxon>
        <taxon>Fusarium</taxon>
        <taxon>Fusarium tricinctum species complex</taxon>
    </lineage>
</organism>
<gene>
    <name evidence="2" type="ORF">BKA59DRAFT_556441</name>
</gene>
<comment type="caution">
    <text evidence="2">The sequence shown here is derived from an EMBL/GenBank/DDBJ whole genome shotgun (WGS) entry which is preliminary data.</text>
</comment>
<evidence type="ECO:0000259" key="1">
    <source>
        <dbReference type="SMART" id="SM00587"/>
    </source>
</evidence>
<dbReference type="OrthoDB" id="191037at2759"/>
<dbReference type="InterPro" id="IPR004119">
    <property type="entry name" value="EcKL"/>
</dbReference>
<evidence type="ECO:0000313" key="2">
    <source>
        <dbReference type="EMBL" id="KAH7241359.1"/>
    </source>
</evidence>
<dbReference type="InterPro" id="IPR011009">
    <property type="entry name" value="Kinase-like_dom_sf"/>
</dbReference>
<dbReference type="EMBL" id="JAGPXF010000005">
    <property type="protein sequence ID" value="KAH7241359.1"/>
    <property type="molecule type" value="Genomic_DNA"/>
</dbReference>
<protein>
    <submittedName>
        <fullName evidence="2">Kinase-like domain-containing protein</fullName>
    </submittedName>
</protein>
<reference evidence="2" key="1">
    <citation type="journal article" date="2021" name="Nat. Commun.">
        <title>Genetic determinants of endophytism in the Arabidopsis root mycobiome.</title>
        <authorList>
            <person name="Mesny F."/>
            <person name="Miyauchi S."/>
            <person name="Thiergart T."/>
            <person name="Pickel B."/>
            <person name="Atanasova L."/>
            <person name="Karlsson M."/>
            <person name="Huettel B."/>
            <person name="Barry K.W."/>
            <person name="Haridas S."/>
            <person name="Chen C."/>
            <person name="Bauer D."/>
            <person name="Andreopoulos W."/>
            <person name="Pangilinan J."/>
            <person name="LaButti K."/>
            <person name="Riley R."/>
            <person name="Lipzen A."/>
            <person name="Clum A."/>
            <person name="Drula E."/>
            <person name="Henrissat B."/>
            <person name="Kohler A."/>
            <person name="Grigoriev I.V."/>
            <person name="Martin F.M."/>
            <person name="Hacquard S."/>
        </authorList>
    </citation>
    <scope>NUCLEOTIDE SEQUENCE</scope>
    <source>
        <strain evidence="2">MPI-SDFR-AT-0068</strain>
    </source>
</reference>
<feature type="domain" description="CHK kinase-like" evidence="1">
    <location>
        <begin position="128"/>
        <end position="304"/>
    </location>
</feature>
<dbReference type="AlphaFoldDB" id="A0A8K0RSL3"/>
<dbReference type="PANTHER" id="PTHR11012">
    <property type="entry name" value="PROTEIN KINASE-LIKE DOMAIN-CONTAINING"/>
    <property type="match status" value="1"/>
</dbReference>
<dbReference type="SMART" id="SM00587">
    <property type="entry name" value="CHK"/>
    <property type="match status" value="1"/>
</dbReference>
<keyword evidence="3" id="KW-1185">Reference proteome</keyword>
<evidence type="ECO:0000313" key="3">
    <source>
        <dbReference type="Proteomes" id="UP000813427"/>
    </source>
</evidence>
<name>A0A8K0RSL3_9HYPO</name>
<accession>A0A8K0RSL3</accession>
<keyword evidence="2" id="KW-0418">Kinase</keyword>
<dbReference type="GO" id="GO:0016301">
    <property type="term" value="F:kinase activity"/>
    <property type="evidence" value="ECO:0007669"/>
    <property type="project" value="UniProtKB-KW"/>
</dbReference>
<dbReference type="Gene3D" id="3.90.1200.10">
    <property type="match status" value="1"/>
</dbReference>
<dbReference type="SUPFAM" id="SSF56112">
    <property type="entry name" value="Protein kinase-like (PK-like)"/>
    <property type="match status" value="1"/>
</dbReference>
<dbReference type="PANTHER" id="PTHR11012:SF30">
    <property type="entry name" value="PROTEIN KINASE-LIKE DOMAIN-CONTAINING"/>
    <property type="match status" value="1"/>
</dbReference>
<proteinExistence type="predicted"/>
<dbReference type="Proteomes" id="UP000813427">
    <property type="component" value="Unassembled WGS sequence"/>
</dbReference>
<keyword evidence="2" id="KW-0808">Transferase</keyword>
<dbReference type="Pfam" id="PF02958">
    <property type="entry name" value="EcKL"/>
    <property type="match status" value="1"/>
</dbReference>
<sequence length="408" mass="45595">MLSNTHDKAKGVMKSSHPLPLTVDELTGSWFTNILGHSVKDVNIVEAIHGTASKILIQLTFEDVNDNAPTRVCVKGGFNPALVASLPFMFAVYRLEAEFYHYLAPKLNISLPPILYTGTDTVNGQGIVVMGDLKAQGYTFGNPLEPWPVDRTRSSVMQLAMLHASTWGNDGSDIPSLKETVSLRDAIVGLVAPGEWGKRFAPDCRPPVPEFMEDRERITAVFQALWDSETKLNCLVHGDAHIGNTFISPAGEPGFLDWQVIHAGSAMHDVAYFIIGSLSVEDRRNHEKDLVQSWLDALHEAGGPKLRLEEVWSEYRRQAFHGFAWSLAGPMMQSREIVDAMTERHCAAIVDHKSIELLEGLEIYHPTENAIECDVNPARPYLIPREQGNERVTRWQDVDCPYPYILRK</sequence>